<sequence length="203" mass="23373">MLSIFYGAITTVPHVFGMCYYKGILQIVPQGTINVQTIKSKLISNDYIETVIEESKGVPRKRIPILVHDSYDEIPQRFVNCMASDSYIKPHKHESDNQWELVTWMSGEMLIVIFDDLGGILNKVKIGQRSNRIMEIQRNQYHSYVPLSDCAYLEIRNCRFVYGQPEVDRTFASWAPDEGSIEVNDFVAWLKRADIGKRYGQDG</sequence>
<dbReference type="EMBL" id="JAHDTB010000005">
    <property type="protein sequence ID" value="MBW8287612.1"/>
    <property type="molecule type" value="Genomic_DNA"/>
</dbReference>
<comment type="caution">
    <text evidence="2">The sequence shown here is derived from an EMBL/GenBank/DDBJ whole genome shotgun (WGS) entry which is preliminary data.</text>
</comment>
<protein>
    <submittedName>
        <fullName evidence="2">WbuC family cupin fold metalloprotein</fullName>
    </submittedName>
</protein>
<name>A0ABS7FC18_9NEIS</name>
<dbReference type="NCBIfam" id="TIGR04366">
    <property type="entry name" value="cupin_WbuC"/>
    <property type="match status" value="1"/>
</dbReference>
<evidence type="ECO:0000259" key="1">
    <source>
        <dbReference type="Pfam" id="PF19480"/>
    </source>
</evidence>
<dbReference type="Pfam" id="PF19480">
    <property type="entry name" value="DUF6016"/>
    <property type="match status" value="1"/>
</dbReference>
<keyword evidence="3" id="KW-1185">Reference proteome</keyword>
<organism evidence="2 3">
    <name type="scientific">Chromobacterium subtsugae</name>
    <dbReference type="NCBI Taxonomy" id="251747"/>
    <lineage>
        <taxon>Bacteria</taxon>
        <taxon>Pseudomonadati</taxon>
        <taxon>Pseudomonadota</taxon>
        <taxon>Betaproteobacteria</taxon>
        <taxon>Neisseriales</taxon>
        <taxon>Chromobacteriaceae</taxon>
        <taxon>Chromobacterium</taxon>
    </lineage>
</organism>
<gene>
    <name evidence="2" type="ORF">KIF53_08220</name>
</gene>
<dbReference type="SUPFAM" id="SSF51182">
    <property type="entry name" value="RmlC-like cupins"/>
    <property type="match status" value="1"/>
</dbReference>
<dbReference type="InterPro" id="IPR046058">
    <property type="entry name" value="WbuC_cupin"/>
</dbReference>
<evidence type="ECO:0000313" key="2">
    <source>
        <dbReference type="EMBL" id="MBW8287612.1"/>
    </source>
</evidence>
<feature type="domain" description="Cupin fold metalloprotein WbuC cupin" evidence="1">
    <location>
        <begin position="43"/>
        <end position="125"/>
    </location>
</feature>
<dbReference type="InterPro" id="IPR027565">
    <property type="entry name" value="Cupin_WbuC"/>
</dbReference>
<dbReference type="InterPro" id="IPR011051">
    <property type="entry name" value="RmlC_Cupin_sf"/>
</dbReference>
<dbReference type="InterPro" id="IPR014710">
    <property type="entry name" value="RmlC-like_jellyroll"/>
</dbReference>
<dbReference type="Gene3D" id="2.60.120.10">
    <property type="entry name" value="Jelly Rolls"/>
    <property type="match status" value="1"/>
</dbReference>
<evidence type="ECO:0000313" key="3">
    <source>
        <dbReference type="Proteomes" id="UP000711178"/>
    </source>
</evidence>
<dbReference type="Proteomes" id="UP000711178">
    <property type="component" value="Unassembled WGS sequence"/>
</dbReference>
<accession>A0ABS7FC18</accession>
<reference evidence="2 3" key="1">
    <citation type="submission" date="2021-05" db="EMBL/GenBank/DDBJ databases">
        <title>Draft Whole Genome Sequencing Of Biosensor Chromobacterium violaceum Strain CV026 Reveals A Regulatory RNA In Chromobacterium violaceum Phenotype Regulatory Network.</title>
        <authorList>
            <person name="Hong K.W."/>
            <person name="Chan K.G."/>
            <person name="Chang C.-Y."/>
        </authorList>
    </citation>
    <scope>NUCLEOTIDE SEQUENCE [LARGE SCALE GENOMIC DNA]</scope>
    <source>
        <strain evidence="2 3">ATCC 31532</strain>
    </source>
</reference>
<dbReference type="GeneID" id="89685489"/>
<dbReference type="RefSeq" id="WP_146008333.1">
    <property type="nucleotide sequence ID" value="NZ_CP142381.1"/>
</dbReference>
<proteinExistence type="predicted"/>